<evidence type="ECO:0000259" key="3">
    <source>
        <dbReference type="Pfam" id="PF25954"/>
    </source>
</evidence>
<dbReference type="Pfam" id="PF25954">
    <property type="entry name" value="Beta-barrel_RND_2"/>
    <property type="match status" value="1"/>
</dbReference>
<dbReference type="InterPro" id="IPR006143">
    <property type="entry name" value="RND_pump_MFP"/>
</dbReference>
<dbReference type="EMBL" id="BMKW01000004">
    <property type="protein sequence ID" value="GGJ13222.1"/>
    <property type="molecule type" value="Genomic_DNA"/>
</dbReference>
<feature type="domain" description="Multidrug resistance protein MdtA-like barrel-sandwich hybrid" evidence="2">
    <location>
        <begin position="58"/>
        <end position="192"/>
    </location>
</feature>
<organism evidence="4 5">
    <name type="scientific">Neoroseomonas lacus</name>
    <dbReference type="NCBI Taxonomy" id="287609"/>
    <lineage>
        <taxon>Bacteria</taxon>
        <taxon>Pseudomonadati</taxon>
        <taxon>Pseudomonadota</taxon>
        <taxon>Alphaproteobacteria</taxon>
        <taxon>Acetobacterales</taxon>
        <taxon>Acetobacteraceae</taxon>
        <taxon>Neoroseomonas</taxon>
    </lineage>
</organism>
<dbReference type="Gene3D" id="2.40.420.20">
    <property type="match status" value="1"/>
</dbReference>
<keyword evidence="5" id="KW-1185">Reference proteome</keyword>
<dbReference type="NCBIfam" id="TIGR01730">
    <property type="entry name" value="RND_mfp"/>
    <property type="match status" value="1"/>
</dbReference>
<accession>A0A917KH81</accession>
<dbReference type="SUPFAM" id="SSF111369">
    <property type="entry name" value="HlyD-like secretion proteins"/>
    <property type="match status" value="1"/>
</dbReference>
<dbReference type="Gene3D" id="1.10.287.470">
    <property type="entry name" value="Helix hairpin bin"/>
    <property type="match status" value="1"/>
</dbReference>
<sequence>MRVPVLALTALALLAGCRDPGPQAAEAEAPKPIQVAEIRFAPAEQPRAFAGVIRARREADLAFRAGGRIAARLVDMGATVTAGQDLARIDPTDIALSVRGAEADLAAAEAEARRALAEAGRSRTLLVAGHVAAAFDEQRQTTARSAEERVASARAALELARNRLDHTILRAPSDGVVTAILAEAGQVVGEGQVVMRMADPAERELLVQVPEGALPDLATARAEALLWARPSEPIAAHLREVAPQADATLRTYAVRFALPDAPGWAALGMTGTVRLRAESAPVALLPASALLDRGQGPMVWKVQGSRLVAVPVEVAHLGEAQVALRGALAEGDKVVALGPQLLDAGSQVRVVQTRAAATLR</sequence>
<dbReference type="InterPro" id="IPR058625">
    <property type="entry name" value="MdtA-like_BSH"/>
</dbReference>
<dbReference type="PANTHER" id="PTHR30469:SF18">
    <property type="entry name" value="RESISTANCE-NODULATION-CELL DIVISION (RND) EFFLUX MEMBRANE FUSION PROTEIN-RELATED"/>
    <property type="match status" value="1"/>
</dbReference>
<dbReference type="GO" id="GO:1990281">
    <property type="term" value="C:efflux pump complex"/>
    <property type="evidence" value="ECO:0007669"/>
    <property type="project" value="TreeGrafter"/>
</dbReference>
<dbReference type="InterPro" id="IPR058792">
    <property type="entry name" value="Beta-barrel_RND_2"/>
</dbReference>
<feature type="domain" description="CusB-like beta-barrel" evidence="3">
    <location>
        <begin position="207"/>
        <end position="278"/>
    </location>
</feature>
<proteinExistence type="inferred from homology"/>
<evidence type="ECO:0000256" key="1">
    <source>
        <dbReference type="ARBA" id="ARBA00009477"/>
    </source>
</evidence>
<dbReference type="Pfam" id="PF25917">
    <property type="entry name" value="BSH_RND"/>
    <property type="match status" value="1"/>
</dbReference>
<dbReference type="Proteomes" id="UP000661507">
    <property type="component" value="Unassembled WGS sequence"/>
</dbReference>
<dbReference type="PANTHER" id="PTHR30469">
    <property type="entry name" value="MULTIDRUG RESISTANCE PROTEIN MDTA"/>
    <property type="match status" value="1"/>
</dbReference>
<comment type="similarity">
    <text evidence="1">Belongs to the membrane fusion protein (MFP) (TC 8.A.1) family.</text>
</comment>
<gene>
    <name evidence="4" type="ORF">GCM10011320_20620</name>
</gene>
<dbReference type="RefSeq" id="WP_188966953.1">
    <property type="nucleotide sequence ID" value="NZ_BMKW01000004.1"/>
</dbReference>
<comment type="caution">
    <text evidence="4">The sequence shown here is derived from an EMBL/GenBank/DDBJ whole genome shotgun (WGS) entry which is preliminary data.</text>
</comment>
<dbReference type="GO" id="GO:0015562">
    <property type="term" value="F:efflux transmembrane transporter activity"/>
    <property type="evidence" value="ECO:0007669"/>
    <property type="project" value="TreeGrafter"/>
</dbReference>
<dbReference type="AlphaFoldDB" id="A0A917KH81"/>
<reference evidence="4" key="2">
    <citation type="submission" date="2020-09" db="EMBL/GenBank/DDBJ databases">
        <authorList>
            <person name="Sun Q."/>
            <person name="Zhou Y."/>
        </authorList>
    </citation>
    <scope>NUCLEOTIDE SEQUENCE</scope>
    <source>
        <strain evidence="4">CGMCC 1.3617</strain>
    </source>
</reference>
<dbReference type="Gene3D" id="2.40.30.170">
    <property type="match status" value="1"/>
</dbReference>
<reference evidence="4" key="1">
    <citation type="journal article" date="2014" name="Int. J. Syst. Evol. Microbiol.">
        <title>Complete genome sequence of Corynebacterium casei LMG S-19264T (=DSM 44701T), isolated from a smear-ripened cheese.</title>
        <authorList>
            <consortium name="US DOE Joint Genome Institute (JGI-PGF)"/>
            <person name="Walter F."/>
            <person name="Albersmeier A."/>
            <person name="Kalinowski J."/>
            <person name="Ruckert C."/>
        </authorList>
    </citation>
    <scope>NUCLEOTIDE SEQUENCE</scope>
    <source>
        <strain evidence="4">CGMCC 1.3617</strain>
    </source>
</reference>
<dbReference type="Gene3D" id="2.40.50.100">
    <property type="match status" value="1"/>
</dbReference>
<evidence type="ECO:0000259" key="2">
    <source>
        <dbReference type="Pfam" id="PF25917"/>
    </source>
</evidence>
<evidence type="ECO:0000313" key="4">
    <source>
        <dbReference type="EMBL" id="GGJ13222.1"/>
    </source>
</evidence>
<protein>
    <submittedName>
        <fullName evidence="4">Hemolysin secretion protein D</fullName>
    </submittedName>
</protein>
<dbReference type="PROSITE" id="PS51257">
    <property type="entry name" value="PROKAR_LIPOPROTEIN"/>
    <property type="match status" value="1"/>
</dbReference>
<evidence type="ECO:0000313" key="5">
    <source>
        <dbReference type="Proteomes" id="UP000661507"/>
    </source>
</evidence>
<name>A0A917KH81_9PROT</name>